<dbReference type="EMBL" id="CP096115">
    <property type="protein sequence ID" value="UUX91197.1"/>
    <property type="molecule type" value="Genomic_DNA"/>
</dbReference>
<evidence type="ECO:0000313" key="2">
    <source>
        <dbReference type="Proteomes" id="UP001060368"/>
    </source>
</evidence>
<dbReference type="RefSeq" id="WP_257741349.1">
    <property type="nucleotide sequence ID" value="NZ_CP096115.1"/>
</dbReference>
<sequence>MWGRKLVLGFIVAVFSLLLLSLFLVPSVLSPQAASCKDNRPVIYLLYASSGSVSQLLNTNQIDSFIIWEPVVANAELSGIGKRIAVPSDLPPPGKWADAASCVFVLRNDIINDYPDVSGLLSALTTAAVNRTNEDPKSAIRITSDWVFGKNPVLTPGGLLEPLDVENRSFENMEFTSSAKPPLSGLVSSLIDPDGKGSYNPGDMMNPAVTVRGEQFLNGSAVPEISGDVPELNIGYLPSSDNFAPVYVMIRDFQYFCGRYGFCLLPDNAGSSRPVYCTLLAGNDSVARVNFIPGQSGGGIMTTVGQRALDGAYVGSIPAEMQIALGNPSVIIQSINTGGTGIVVDNEAPCDDWESFIGWVKLRSDEGCPVIIATVQSSIQEDTIREALAYENILVKLYGTNNEISYP</sequence>
<dbReference type="AlphaFoldDB" id="A0A9E7TGI3"/>
<name>A0A9E7TGI3_9EURY</name>
<gene>
    <name evidence="1" type="ORF">L6E24_07335</name>
</gene>
<dbReference type="GeneID" id="74307501"/>
<organism evidence="1 2">
    <name type="scientific">Methanoplanus endosymbiosus</name>
    <dbReference type="NCBI Taxonomy" id="33865"/>
    <lineage>
        <taxon>Archaea</taxon>
        <taxon>Methanobacteriati</taxon>
        <taxon>Methanobacteriota</taxon>
        <taxon>Stenosarchaea group</taxon>
        <taxon>Methanomicrobia</taxon>
        <taxon>Methanomicrobiales</taxon>
        <taxon>Methanomicrobiaceae</taxon>
        <taxon>Methanoplanus</taxon>
    </lineage>
</organism>
<keyword evidence="2" id="KW-1185">Reference proteome</keyword>
<dbReference type="Proteomes" id="UP001060368">
    <property type="component" value="Chromosome"/>
</dbReference>
<evidence type="ECO:0000313" key="1">
    <source>
        <dbReference type="EMBL" id="UUX91197.1"/>
    </source>
</evidence>
<dbReference type="Gene3D" id="3.40.190.10">
    <property type="entry name" value="Periplasmic binding protein-like II"/>
    <property type="match status" value="1"/>
</dbReference>
<dbReference type="KEGG" id="mend:L6E24_07335"/>
<protein>
    <submittedName>
        <fullName evidence="1">ABC transporter substrate-binding protein</fullName>
    </submittedName>
</protein>
<reference evidence="1" key="1">
    <citation type="submission" date="2022-04" db="EMBL/GenBank/DDBJ databases">
        <title>Complete genome of Methanoplanus endosymbiosus DSM 3599.</title>
        <authorList>
            <person name="Chen S.-C."/>
            <person name="You Y.-T."/>
            <person name="Zhou Y.-Z."/>
            <person name="Lai M.-C."/>
        </authorList>
    </citation>
    <scope>NUCLEOTIDE SEQUENCE</scope>
    <source>
        <strain evidence="1">DSM 3599</strain>
    </source>
</reference>
<proteinExistence type="predicted"/>
<accession>A0A9E7TGI3</accession>
<dbReference type="PANTHER" id="PTHR30024:SF42">
    <property type="entry name" value="ALIPHATIC SULFONATES-BINDING PROTEIN-RELATED"/>
    <property type="match status" value="1"/>
</dbReference>
<dbReference type="PANTHER" id="PTHR30024">
    <property type="entry name" value="ALIPHATIC SULFONATES-BINDING PROTEIN-RELATED"/>
    <property type="match status" value="1"/>
</dbReference>